<dbReference type="AlphaFoldDB" id="A0A415GPS7"/>
<dbReference type="GeneID" id="78338082"/>
<evidence type="ECO:0000256" key="5">
    <source>
        <dbReference type="ARBA" id="ARBA00022519"/>
    </source>
</evidence>
<evidence type="ECO:0000256" key="7">
    <source>
        <dbReference type="ARBA" id="ARBA00022927"/>
    </source>
</evidence>
<dbReference type="OrthoDB" id="9814002at2"/>
<organism evidence="13 14">
    <name type="scientific">Leyella stercorea</name>
    <dbReference type="NCBI Taxonomy" id="363265"/>
    <lineage>
        <taxon>Bacteria</taxon>
        <taxon>Pseudomonadati</taxon>
        <taxon>Bacteroidota</taxon>
        <taxon>Bacteroidia</taxon>
        <taxon>Bacteroidales</taxon>
        <taxon>Prevotellaceae</taxon>
        <taxon>Leyella</taxon>
    </lineage>
</organism>
<dbReference type="Gene3D" id="3.30.1150.10">
    <property type="match status" value="1"/>
</dbReference>
<dbReference type="InterPro" id="IPR037682">
    <property type="entry name" value="TonB_C"/>
</dbReference>
<keyword evidence="7" id="KW-0653">Protein transport</keyword>
<dbReference type="Pfam" id="PF03544">
    <property type="entry name" value="TonB_C"/>
    <property type="match status" value="1"/>
</dbReference>
<keyword evidence="6 11" id="KW-0812">Transmembrane</keyword>
<keyword evidence="5" id="KW-0997">Cell inner membrane</keyword>
<dbReference type="GO" id="GO:0098797">
    <property type="term" value="C:plasma membrane protein complex"/>
    <property type="evidence" value="ECO:0007669"/>
    <property type="project" value="TreeGrafter"/>
</dbReference>
<evidence type="ECO:0000313" key="14">
    <source>
        <dbReference type="Proteomes" id="UP000286598"/>
    </source>
</evidence>
<name>A0A415GPS7_9BACT</name>
<evidence type="ECO:0000259" key="12">
    <source>
        <dbReference type="PROSITE" id="PS52015"/>
    </source>
</evidence>
<keyword evidence="4" id="KW-1003">Cell membrane</keyword>
<comment type="subcellular location">
    <subcellularLocation>
        <location evidence="1">Cell inner membrane</location>
        <topology evidence="1">Single-pass membrane protein</topology>
        <orientation evidence="1">Periplasmic side</orientation>
    </subcellularLocation>
</comment>
<reference evidence="13 14" key="1">
    <citation type="submission" date="2018-08" db="EMBL/GenBank/DDBJ databases">
        <title>A genome reference for cultivated species of the human gut microbiota.</title>
        <authorList>
            <person name="Zou Y."/>
            <person name="Xue W."/>
            <person name="Luo G."/>
        </authorList>
    </citation>
    <scope>NUCLEOTIDE SEQUENCE [LARGE SCALE GENOMIC DNA]</scope>
    <source>
        <strain evidence="13 14">AF42-9</strain>
    </source>
</reference>
<keyword evidence="3" id="KW-0813">Transport</keyword>
<dbReference type="GO" id="GO:0055085">
    <property type="term" value="P:transmembrane transport"/>
    <property type="evidence" value="ECO:0007669"/>
    <property type="project" value="InterPro"/>
</dbReference>
<evidence type="ECO:0000256" key="1">
    <source>
        <dbReference type="ARBA" id="ARBA00004383"/>
    </source>
</evidence>
<dbReference type="RefSeq" id="WP_007902624.1">
    <property type="nucleotide sequence ID" value="NZ_CAJLAM010000016.1"/>
</dbReference>
<dbReference type="InterPro" id="IPR006260">
    <property type="entry name" value="TonB/TolA_C"/>
</dbReference>
<dbReference type="InterPro" id="IPR051045">
    <property type="entry name" value="TonB-dependent_transducer"/>
</dbReference>
<dbReference type="FunFam" id="3.30.1150.10:FF:000002">
    <property type="entry name" value="Energy transducer TonB"/>
    <property type="match status" value="1"/>
</dbReference>
<evidence type="ECO:0000256" key="3">
    <source>
        <dbReference type="ARBA" id="ARBA00022448"/>
    </source>
</evidence>
<dbReference type="GO" id="GO:0031992">
    <property type="term" value="F:energy transducer activity"/>
    <property type="evidence" value="ECO:0007669"/>
    <property type="project" value="TreeGrafter"/>
</dbReference>
<dbReference type="PANTHER" id="PTHR33446">
    <property type="entry name" value="PROTEIN TONB-RELATED"/>
    <property type="match status" value="1"/>
</dbReference>
<keyword evidence="9 11" id="KW-0472">Membrane</keyword>
<protein>
    <submittedName>
        <fullName evidence="13">Energy transducer TonB</fullName>
    </submittedName>
</protein>
<evidence type="ECO:0000256" key="8">
    <source>
        <dbReference type="ARBA" id="ARBA00022989"/>
    </source>
</evidence>
<evidence type="ECO:0000256" key="11">
    <source>
        <dbReference type="SAM" id="Phobius"/>
    </source>
</evidence>
<keyword evidence="8 11" id="KW-1133">Transmembrane helix</keyword>
<comment type="similarity">
    <text evidence="2">Belongs to the TonB family.</text>
</comment>
<evidence type="ECO:0000256" key="6">
    <source>
        <dbReference type="ARBA" id="ARBA00022692"/>
    </source>
</evidence>
<proteinExistence type="inferred from homology"/>
<feature type="transmembrane region" description="Helical" evidence="11">
    <location>
        <begin position="37"/>
        <end position="54"/>
    </location>
</feature>
<dbReference type="GO" id="GO:0015031">
    <property type="term" value="P:protein transport"/>
    <property type="evidence" value="ECO:0007669"/>
    <property type="project" value="UniProtKB-KW"/>
</dbReference>
<evidence type="ECO:0000256" key="2">
    <source>
        <dbReference type="ARBA" id="ARBA00006555"/>
    </source>
</evidence>
<evidence type="ECO:0000256" key="4">
    <source>
        <dbReference type="ARBA" id="ARBA00022475"/>
    </source>
</evidence>
<evidence type="ECO:0000256" key="9">
    <source>
        <dbReference type="ARBA" id="ARBA00023136"/>
    </source>
</evidence>
<dbReference type="EMBL" id="QRNO01000010">
    <property type="protein sequence ID" value="RHK51958.1"/>
    <property type="molecule type" value="Genomic_DNA"/>
</dbReference>
<dbReference type="PROSITE" id="PS52015">
    <property type="entry name" value="TONB_CTD"/>
    <property type="match status" value="1"/>
</dbReference>
<feature type="domain" description="TonB C-terminal" evidence="12">
    <location>
        <begin position="187"/>
        <end position="277"/>
    </location>
</feature>
<evidence type="ECO:0000256" key="10">
    <source>
        <dbReference type="SAM" id="Coils"/>
    </source>
</evidence>
<evidence type="ECO:0000313" key="13">
    <source>
        <dbReference type="EMBL" id="RHK51958.1"/>
    </source>
</evidence>
<sequence length="277" mass="30729">MSKIDLISNEWTDLVFEGRNQAYGAYKLRKGTAKRNVWALLIVGLAAALLYLGLQLQKMAEANKKVENTQAVELAKLQTEKKKEAKVEKKEVIRQEPEKVVEQVKSSVKFTAPVIKKDEEVKEEDEIKLDEVQKSDKAVGAFTVEGNDEVGGAVLKAKEDIAAPEPPKHVEETKVFTVVEQMPMFPGGDAALMSYLANNIHYPTVAAENGVQGRVVVGFVVERDGSITDVRILRGVDPSLDREAMRVVKSMPRWTPGKQNGSAVRVKYQVPVAFRLQ</sequence>
<dbReference type="NCBIfam" id="TIGR01352">
    <property type="entry name" value="tonB_Cterm"/>
    <property type="match status" value="1"/>
</dbReference>
<dbReference type="PANTHER" id="PTHR33446:SF2">
    <property type="entry name" value="PROTEIN TONB"/>
    <property type="match status" value="1"/>
</dbReference>
<gene>
    <name evidence="13" type="ORF">DW060_03385</name>
</gene>
<feature type="coiled-coil region" evidence="10">
    <location>
        <begin position="75"/>
        <end position="135"/>
    </location>
</feature>
<comment type="caution">
    <text evidence="13">The sequence shown here is derived from an EMBL/GenBank/DDBJ whole genome shotgun (WGS) entry which is preliminary data.</text>
</comment>
<keyword evidence="14" id="KW-1185">Reference proteome</keyword>
<keyword evidence="10" id="KW-0175">Coiled coil</keyword>
<dbReference type="Proteomes" id="UP000286598">
    <property type="component" value="Unassembled WGS sequence"/>
</dbReference>
<accession>A0A415GPS7</accession>
<dbReference type="SUPFAM" id="SSF74653">
    <property type="entry name" value="TolA/TonB C-terminal domain"/>
    <property type="match status" value="1"/>
</dbReference>